<sequence length="139" mass="15173">MKFYPAAASLSVVSLPLFDNRVPAGFPSPAADYIDKPIDLNELLIAHPAATYFVRVSGESMTGAGIFDGSLLLVDSSIRPQHNDIIIACLGGEFTVKRYVTRPRTMLLAENPAYPPIELYEGEDLEAFGVVKFVINEAR</sequence>
<evidence type="ECO:0000256" key="1">
    <source>
        <dbReference type="ARBA" id="ARBA00007484"/>
    </source>
</evidence>
<dbReference type="RefSeq" id="WP_072309758.1">
    <property type="nucleotide sequence ID" value="NZ_CAUBOV010000007.1"/>
</dbReference>
<comment type="similarity">
    <text evidence="1 7">Belongs to the peptidase S24 family.</text>
</comment>
<dbReference type="GO" id="GO:0006281">
    <property type="term" value="P:DNA repair"/>
    <property type="evidence" value="ECO:0007669"/>
    <property type="project" value="UniProtKB-KW"/>
</dbReference>
<dbReference type="EMBL" id="FMIQ01000063">
    <property type="protein sequence ID" value="SCM54005.1"/>
    <property type="molecule type" value="Genomic_DNA"/>
</dbReference>
<evidence type="ECO:0000256" key="3">
    <source>
        <dbReference type="ARBA" id="ARBA00022801"/>
    </source>
</evidence>
<dbReference type="SUPFAM" id="SSF51306">
    <property type="entry name" value="LexA/Signal peptidase"/>
    <property type="match status" value="1"/>
</dbReference>
<keyword evidence="5" id="KW-0234">DNA repair</keyword>
<evidence type="ECO:0000313" key="10">
    <source>
        <dbReference type="Proteomes" id="UP000094844"/>
    </source>
</evidence>
<dbReference type="EC" id="3.4.21.-" evidence="9"/>
<evidence type="ECO:0000256" key="2">
    <source>
        <dbReference type="ARBA" id="ARBA00022763"/>
    </source>
</evidence>
<dbReference type="GO" id="GO:0009432">
    <property type="term" value="P:SOS response"/>
    <property type="evidence" value="ECO:0007669"/>
    <property type="project" value="UniProtKB-KW"/>
</dbReference>
<dbReference type="CDD" id="cd06529">
    <property type="entry name" value="S24_LexA-like"/>
    <property type="match status" value="1"/>
</dbReference>
<evidence type="ECO:0000259" key="8">
    <source>
        <dbReference type="Pfam" id="PF00717"/>
    </source>
</evidence>
<evidence type="ECO:0000256" key="7">
    <source>
        <dbReference type="RuleBase" id="RU003991"/>
    </source>
</evidence>
<keyword evidence="3 7" id="KW-0378">Hydrolase</keyword>
<dbReference type="InterPro" id="IPR039418">
    <property type="entry name" value="LexA-like"/>
</dbReference>
<dbReference type="GO" id="GO:0016787">
    <property type="term" value="F:hydrolase activity"/>
    <property type="evidence" value="ECO:0007669"/>
    <property type="project" value="UniProtKB-KW"/>
</dbReference>
<dbReference type="Pfam" id="PF00717">
    <property type="entry name" value="Peptidase_S24"/>
    <property type="match status" value="1"/>
</dbReference>
<gene>
    <name evidence="9" type="ORF">BN1044_03503</name>
</gene>
<dbReference type="PRINTS" id="PR00726">
    <property type="entry name" value="LEXASERPTASE"/>
</dbReference>
<feature type="domain" description="Peptidase S24/S26A/S26B/S26C" evidence="8">
    <location>
        <begin position="16"/>
        <end position="131"/>
    </location>
</feature>
<dbReference type="AlphaFoldDB" id="A0A1C6Z4K5"/>
<accession>A0A1C6Z4K5</accession>
<dbReference type="Gene3D" id="2.10.109.10">
    <property type="entry name" value="Umud Fragment, subunit A"/>
    <property type="match status" value="1"/>
</dbReference>
<protein>
    <submittedName>
        <fullName evidence="9">DNA polymerase V</fullName>
        <ecNumber evidence="9">3.4.21.-</ecNumber>
    </submittedName>
</protein>
<dbReference type="OrthoDB" id="9787787at2"/>
<reference evidence="9 10" key="1">
    <citation type="submission" date="2016-09" db="EMBL/GenBank/DDBJ databases">
        <authorList>
            <person name="Capua I."/>
            <person name="De Benedictis P."/>
            <person name="Joannis T."/>
            <person name="Lombin L.H."/>
            <person name="Cattoli G."/>
        </authorList>
    </citation>
    <scope>NUCLEOTIDE SEQUENCE [LARGE SCALE GENOMIC DNA]</scope>
    <source>
        <strain evidence="9 10">GB001</strain>
    </source>
</reference>
<dbReference type="GO" id="GO:0003677">
    <property type="term" value="F:DNA binding"/>
    <property type="evidence" value="ECO:0007669"/>
    <property type="project" value="InterPro"/>
</dbReference>
<evidence type="ECO:0000256" key="6">
    <source>
        <dbReference type="ARBA" id="ARBA00023236"/>
    </source>
</evidence>
<dbReference type="InterPro" id="IPR036286">
    <property type="entry name" value="LexA/Signal_pep-like_sf"/>
</dbReference>
<dbReference type="GeneID" id="56892164"/>
<keyword evidence="6" id="KW-0742">SOS response</keyword>
<name>A0A1C6Z4K5_HAFAL</name>
<evidence type="ECO:0000313" key="9">
    <source>
        <dbReference type="EMBL" id="SCM54005.1"/>
    </source>
</evidence>
<dbReference type="Proteomes" id="UP000094844">
    <property type="component" value="Unassembled WGS sequence"/>
</dbReference>
<evidence type="ECO:0000256" key="5">
    <source>
        <dbReference type="ARBA" id="ARBA00023204"/>
    </source>
</evidence>
<dbReference type="PANTHER" id="PTHR33516">
    <property type="entry name" value="LEXA REPRESSOR"/>
    <property type="match status" value="1"/>
</dbReference>
<dbReference type="InterPro" id="IPR006197">
    <property type="entry name" value="Peptidase_S24_LexA"/>
</dbReference>
<keyword evidence="4 7" id="KW-0068">Autocatalytic cleavage</keyword>
<dbReference type="InterPro" id="IPR050077">
    <property type="entry name" value="LexA_repressor"/>
</dbReference>
<proteinExistence type="inferred from homology"/>
<dbReference type="InterPro" id="IPR015927">
    <property type="entry name" value="Peptidase_S24_S26A/B/C"/>
</dbReference>
<organism evidence="9 10">
    <name type="scientific">Hafnia alvei</name>
    <dbReference type="NCBI Taxonomy" id="569"/>
    <lineage>
        <taxon>Bacteria</taxon>
        <taxon>Pseudomonadati</taxon>
        <taxon>Pseudomonadota</taxon>
        <taxon>Gammaproteobacteria</taxon>
        <taxon>Enterobacterales</taxon>
        <taxon>Hafniaceae</taxon>
        <taxon>Hafnia</taxon>
    </lineage>
</organism>
<evidence type="ECO:0000256" key="4">
    <source>
        <dbReference type="ARBA" id="ARBA00022813"/>
    </source>
</evidence>
<keyword evidence="2" id="KW-0227">DNA damage</keyword>
<dbReference type="PANTHER" id="PTHR33516:SF2">
    <property type="entry name" value="LEXA REPRESSOR-RELATED"/>
    <property type="match status" value="1"/>
</dbReference>
<dbReference type="GO" id="GO:0006355">
    <property type="term" value="P:regulation of DNA-templated transcription"/>
    <property type="evidence" value="ECO:0007669"/>
    <property type="project" value="InterPro"/>
</dbReference>
<dbReference type="NCBIfam" id="NF007621">
    <property type="entry name" value="PRK10276.1"/>
    <property type="match status" value="1"/>
</dbReference>